<proteinExistence type="predicted"/>
<feature type="chain" id="PRO_5002152806" evidence="9">
    <location>
        <begin position="22"/>
        <end position="179"/>
    </location>
</feature>
<reference evidence="10 11" key="1">
    <citation type="journal article" date="2014" name="Genome Biol. Evol.">
        <title>The genome of the myxosporean Thelohanellus kitauei shows adaptations to nutrient acquisition within its fish host.</title>
        <authorList>
            <person name="Yang Y."/>
            <person name="Xiong J."/>
            <person name="Zhou Z."/>
            <person name="Huo F."/>
            <person name="Miao W."/>
            <person name="Ran C."/>
            <person name="Liu Y."/>
            <person name="Zhang J."/>
            <person name="Feng J."/>
            <person name="Wang M."/>
            <person name="Wang M."/>
            <person name="Wang L."/>
            <person name="Yao B."/>
        </authorList>
    </citation>
    <scope>NUCLEOTIDE SEQUENCE [LARGE SCALE GENOMIC DNA]</scope>
    <source>
        <strain evidence="10">Wuqing</strain>
    </source>
</reference>
<sequence>MSGIAIIICLVFLFIVVLVLKKKEKSNVVLVVGDICRSPRMLYHTNCMSKFFKNLILVGYCEKSYDNLILKELEKNPSFRIKSLYTGIKYWVQPPRVILLPLKLLFQTYTLGLALTQTFPIHTILVQNPPSVPTLVLVSLARELGLIKCFVIDWHNYGHTLLDFSGTIIMKVYVRIYRL</sequence>
<evidence type="ECO:0000256" key="2">
    <source>
        <dbReference type="ARBA" id="ARBA00004922"/>
    </source>
</evidence>
<comment type="pathway">
    <text evidence="2">Protein modification; protein glycosylation.</text>
</comment>
<dbReference type="PANTHER" id="PTHR13036">
    <property type="entry name" value="BETA1,4 MANNOSYLTRANSFERASE"/>
    <property type="match status" value="1"/>
</dbReference>
<keyword evidence="11" id="KW-1185">Reference proteome</keyword>
<evidence type="ECO:0000256" key="8">
    <source>
        <dbReference type="ARBA" id="ARBA00023136"/>
    </source>
</evidence>
<evidence type="ECO:0000256" key="9">
    <source>
        <dbReference type="SAM" id="SignalP"/>
    </source>
</evidence>
<dbReference type="AlphaFoldDB" id="A0A0C2N5R5"/>
<organism evidence="10 11">
    <name type="scientific">Thelohanellus kitauei</name>
    <name type="common">Myxosporean</name>
    <dbReference type="NCBI Taxonomy" id="669202"/>
    <lineage>
        <taxon>Eukaryota</taxon>
        <taxon>Metazoa</taxon>
        <taxon>Cnidaria</taxon>
        <taxon>Myxozoa</taxon>
        <taxon>Myxosporea</taxon>
        <taxon>Bivalvulida</taxon>
        <taxon>Platysporina</taxon>
        <taxon>Myxobolidae</taxon>
        <taxon>Thelohanellus</taxon>
    </lineage>
</organism>
<dbReference type="GO" id="GO:0005789">
    <property type="term" value="C:endoplasmic reticulum membrane"/>
    <property type="evidence" value="ECO:0007669"/>
    <property type="project" value="UniProtKB-SubCell"/>
</dbReference>
<keyword evidence="5" id="KW-0812">Transmembrane</keyword>
<accession>A0A0C2N5R5</accession>
<dbReference type="EMBL" id="JWZT01002486">
    <property type="protein sequence ID" value="KII69262.1"/>
    <property type="molecule type" value="Genomic_DNA"/>
</dbReference>
<evidence type="ECO:0000256" key="3">
    <source>
        <dbReference type="ARBA" id="ARBA00022676"/>
    </source>
</evidence>
<evidence type="ECO:0000256" key="7">
    <source>
        <dbReference type="ARBA" id="ARBA00022989"/>
    </source>
</evidence>
<dbReference type="GO" id="GO:0000030">
    <property type="term" value="F:mannosyltransferase activity"/>
    <property type="evidence" value="ECO:0007669"/>
    <property type="project" value="InterPro"/>
</dbReference>
<keyword evidence="7" id="KW-1133">Transmembrane helix</keyword>
<dbReference type="OrthoDB" id="614844at2759"/>
<evidence type="ECO:0000313" key="11">
    <source>
        <dbReference type="Proteomes" id="UP000031668"/>
    </source>
</evidence>
<evidence type="ECO:0000256" key="1">
    <source>
        <dbReference type="ARBA" id="ARBA00004389"/>
    </source>
</evidence>
<protein>
    <submittedName>
        <fullName evidence="10">Chitobiosyldiphosphodolichol beta-mannosyltransferase</fullName>
    </submittedName>
</protein>
<evidence type="ECO:0000256" key="6">
    <source>
        <dbReference type="ARBA" id="ARBA00022824"/>
    </source>
</evidence>
<comment type="subcellular location">
    <subcellularLocation>
        <location evidence="1">Endoplasmic reticulum membrane</location>
        <topology evidence="1">Single-pass membrane protein</topology>
    </subcellularLocation>
</comment>
<dbReference type="Proteomes" id="UP000031668">
    <property type="component" value="Unassembled WGS sequence"/>
</dbReference>
<keyword evidence="4 10" id="KW-0808">Transferase</keyword>
<keyword evidence="3 10" id="KW-0328">Glycosyltransferase</keyword>
<dbReference type="InterPro" id="IPR026051">
    <property type="entry name" value="ALG1-like"/>
</dbReference>
<gene>
    <name evidence="10" type="ORF">RF11_02924</name>
</gene>
<evidence type="ECO:0000256" key="5">
    <source>
        <dbReference type="ARBA" id="ARBA00022692"/>
    </source>
</evidence>
<name>A0A0C2N5R5_THEKT</name>
<dbReference type="PANTHER" id="PTHR13036:SF0">
    <property type="entry name" value="CHITOBIOSYLDIPHOSPHODOLICHOL BETA-MANNOSYLTRANSFERASE"/>
    <property type="match status" value="1"/>
</dbReference>
<keyword evidence="6" id="KW-0256">Endoplasmic reticulum</keyword>
<evidence type="ECO:0000256" key="4">
    <source>
        <dbReference type="ARBA" id="ARBA00022679"/>
    </source>
</evidence>
<evidence type="ECO:0000313" key="10">
    <source>
        <dbReference type="EMBL" id="KII69262.1"/>
    </source>
</evidence>
<keyword evidence="8" id="KW-0472">Membrane</keyword>
<keyword evidence="9" id="KW-0732">Signal</keyword>
<comment type="caution">
    <text evidence="10">The sequence shown here is derived from an EMBL/GenBank/DDBJ whole genome shotgun (WGS) entry which is preliminary data.</text>
</comment>
<feature type="signal peptide" evidence="9">
    <location>
        <begin position="1"/>
        <end position="21"/>
    </location>
</feature>